<reference evidence="3" key="1">
    <citation type="journal article" date="2014" name="Int. J. Syst. Evol. Microbiol.">
        <title>Complete genome sequence of Corynebacterium casei LMG S-19264T (=DSM 44701T), isolated from a smear-ripened cheese.</title>
        <authorList>
            <consortium name="US DOE Joint Genome Institute (JGI-PGF)"/>
            <person name="Walter F."/>
            <person name="Albersmeier A."/>
            <person name="Kalinowski J."/>
            <person name="Ruckert C."/>
        </authorList>
    </citation>
    <scope>NUCLEOTIDE SEQUENCE</scope>
    <source>
        <strain evidence="3">JCM 4646</strain>
    </source>
</reference>
<organism evidence="3 4">
    <name type="scientific">Kitasatospora indigofera</name>
    <dbReference type="NCBI Taxonomy" id="67307"/>
    <lineage>
        <taxon>Bacteria</taxon>
        <taxon>Bacillati</taxon>
        <taxon>Actinomycetota</taxon>
        <taxon>Actinomycetes</taxon>
        <taxon>Kitasatosporales</taxon>
        <taxon>Streptomycetaceae</taxon>
        <taxon>Kitasatospora</taxon>
    </lineage>
</organism>
<feature type="domain" description="M23ase beta-sheet core" evidence="2">
    <location>
        <begin position="126"/>
        <end position="223"/>
    </location>
</feature>
<proteinExistence type="predicted"/>
<protein>
    <recommendedName>
        <fullName evidence="2">M23ase beta-sheet core domain-containing protein</fullName>
    </recommendedName>
</protein>
<accession>A0A919G1V5</accession>
<dbReference type="Proteomes" id="UP000617734">
    <property type="component" value="Unassembled WGS sequence"/>
</dbReference>
<evidence type="ECO:0000313" key="3">
    <source>
        <dbReference type="EMBL" id="GHH76687.1"/>
    </source>
</evidence>
<evidence type="ECO:0000256" key="1">
    <source>
        <dbReference type="SAM" id="MobiDB-lite"/>
    </source>
</evidence>
<dbReference type="InterPro" id="IPR016047">
    <property type="entry name" value="M23ase_b-sheet_dom"/>
</dbReference>
<sequence>MSTGGSCPQVHGGGWFPQAVTETLVRMTPHLTLVPPVSCCAGSALPPPRPDHPRHTLLLALVLTAAFLLTIPAPPAHALPASAPRAEVGEGESPGPPPATGRSWPVAGPAALIRRFDAPATKWAAGHRGVDLATAAGSEVRSAAPGVVSFSGVVAGRPVVTVSHPGSGTPPLRTTYLPVAGSLPVGTPVGAGVPIGRLVPGLGHCADGCLHWGLLRGDRYLDPLALLGAGTARLLPLHG</sequence>
<evidence type="ECO:0000313" key="4">
    <source>
        <dbReference type="Proteomes" id="UP000617734"/>
    </source>
</evidence>
<dbReference type="EMBL" id="BNBO01000030">
    <property type="protein sequence ID" value="GHH76687.1"/>
    <property type="molecule type" value="Genomic_DNA"/>
</dbReference>
<comment type="caution">
    <text evidence="3">The sequence shown here is derived from an EMBL/GenBank/DDBJ whole genome shotgun (WGS) entry which is preliminary data.</text>
</comment>
<keyword evidence="4" id="KW-1185">Reference proteome</keyword>
<dbReference type="AlphaFoldDB" id="A0A919G1V5"/>
<evidence type="ECO:0000259" key="2">
    <source>
        <dbReference type="Pfam" id="PF01551"/>
    </source>
</evidence>
<feature type="region of interest" description="Disordered" evidence="1">
    <location>
        <begin position="80"/>
        <end position="103"/>
    </location>
</feature>
<gene>
    <name evidence="3" type="ORF">GCM10018781_48370</name>
</gene>
<reference evidence="3" key="2">
    <citation type="submission" date="2020-09" db="EMBL/GenBank/DDBJ databases">
        <authorList>
            <person name="Sun Q."/>
            <person name="Ohkuma M."/>
        </authorList>
    </citation>
    <scope>NUCLEOTIDE SEQUENCE</scope>
    <source>
        <strain evidence="3">JCM 4646</strain>
    </source>
</reference>
<name>A0A919G1V5_9ACTN</name>
<dbReference type="Gene3D" id="2.70.70.10">
    <property type="entry name" value="Glucose Permease (Domain IIA)"/>
    <property type="match status" value="1"/>
</dbReference>
<dbReference type="InterPro" id="IPR011055">
    <property type="entry name" value="Dup_hybrid_motif"/>
</dbReference>
<dbReference type="SUPFAM" id="SSF51261">
    <property type="entry name" value="Duplicated hybrid motif"/>
    <property type="match status" value="1"/>
</dbReference>
<dbReference type="CDD" id="cd12797">
    <property type="entry name" value="M23_peptidase"/>
    <property type="match status" value="1"/>
</dbReference>
<dbReference type="Pfam" id="PF01551">
    <property type="entry name" value="Peptidase_M23"/>
    <property type="match status" value="1"/>
</dbReference>